<gene>
    <name evidence="1" type="ORF">FSB_LOCUS26777</name>
</gene>
<sequence>MSKYSQGLCQGDPLSPLLFLLVMEVLSKMFRKSEEAGLIREQVMHIKKVLSCFEAVTGLRVNLTKSEMVPVGVVDSMPSLANLLCCRIGALLMIVAQRIERLQRNFLCGGMGDGVKYHLVRWDQSHLWRRVIVAKYGMKWGGWRSKPCKGTHGCGLWKGISLGWDVFLERIEFSVGGGDRIRLWLDKWCGNSPLKDLFPMMFLCSTDRQASIASVLSRSDLHASYA</sequence>
<reference evidence="1" key="1">
    <citation type="submission" date="2018-02" db="EMBL/GenBank/DDBJ databases">
        <authorList>
            <person name="Cohen D.B."/>
            <person name="Kent A.D."/>
        </authorList>
    </citation>
    <scope>NUCLEOTIDE SEQUENCE</scope>
</reference>
<protein>
    <recommendedName>
        <fullName evidence="2">Reverse transcriptase domain-containing protein</fullName>
    </recommendedName>
</protein>
<name>A0A2N9GH97_FAGSY</name>
<proteinExistence type="predicted"/>
<dbReference type="PANTHER" id="PTHR36617:SF15">
    <property type="entry name" value="REVERSE TRANSCRIPTASE ZINC-BINDING DOMAIN-CONTAINING PROTEIN"/>
    <property type="match status" value="1"/>
</dbReference>
<evidence type="ECO:0008006" key="2">
    <source>
        <dbReference type="Google" id="ProtNLM"/>
    </source>
</evidence>
<dbReference type="EMBL" id="OIVN01001913">
    <property type="protein sequence ID" value="SPC98895.1"/>
    <property type="molecule type" value="Genomic_DNA"/>
</dbReference>
<organism evidence="1">
    <name type="scientific">Fagus sylvatica</name>
    <name type="common">Beechnut</name>
    <dbReference type="NCBI Taxonomy" id="28930"/>
    <lineage>
        <taxon>Eukaryota</taxon>
        <taxon>Viridiplantae</taxon>
        <taxon>Streptophyta</taxon>
        <taxon>Embryophyta</taxon>
        <taxon>Tracheophyta</taxon>
        <taxon>Spermatophyta</taxon>
        <taxon>Magnoliopsida</taxon>
        <taxon>eudicotyledons</taxon>
        <taxon>Gunneridae</taxon>
        <taxon>Pentapetalae</taxon>
        <taxon>rosids</taxon>
        <taxon>fabids</taxon>
        <taxon>Fagales</taxon>
        <taxon>Fagaceae</taxon>
        <taxon>Fagus</taxon>
    </lineage>
</organism>
<dbReference type="PANTHER" id="PTHR36617">
    <property type="entry name" value="PROTEIN, PUTATIVE-RELATED"/>
    <property type="match status" value="1"/>
</dbReference>
<accession>A0A2N9GH97</accession>
<evidence type="ECO:0000313" key="1">
    <source>
        <dbReference type="EMBL" id="SPC98895.1"/>
    </source>
</evidence>
<dbReference type="AlphaFoldDB" id="A0A2N9GH97"/>